<name>A0A842HEE6_9BACT</name>
<keyword evidence="3" id="KW-1185">Reference proteome</keyword>
<dbReference type="AlphaFoldDB" id="A0A842HEE6"/>
<sequence length="115" mass="12818">MKNSYATFSILLCMVAFVCQGQEAAVYPLSPAEADALVIQQMSEKEQQRQAKLAELESATVVESFEVNLGQQCEPGFRNTLAWSIFPHGKAWSCEGMWRPFSRGVGCNQLHWADS</sequence>
<dbReference type="EMBL" id="JACHVB010000027">
    <property type="protein sequence ID" value="MBC2594619.1"/>
    <property type="molecule type" value="Genomic_DNA"/>
</dbReference>
<gene>
    <name evidence="2" type="ORF">H5P28_10145</name>
</gene>
<feature type="chain" id="PRO_5032799823" evidence="1">
    <location>
        <begin position="25"/>
        <end position="115"/>
    </location>
</feature>
<dbReference type="Proteomes" id="UP000546464">
    <property type="component" value="Unassembled WGS sequence"/>
</dbReference>
<keyword evidence="1" id="KW-0732">Signal</keyword>
<evidence type="ECO:0000256" key="1">
    <source>
        <dbReference type="SAM" id="SignalP"/>
    </source>
</evidence>
<reference evidence="2 3" key="1">
    <citation type="submission" date="2020-07" db="EMBL/GenBank/DDBJ databases">
        <authorList>
            <person name="Feng X."/>
        </authorList>
    </citation>
    <scope>NUCLEOTIDE SEQUENCE [LARGE SCALE GENOMIC DNA]</scope>
    <source>
        <strain evidence="2 3">JCM31066</strain>
    </source>
</reference>
<accession>A0A842HEE6</accession>
<protein>
    <submittedName>
        <fullName evidence="2">Uncharacterized protein</fullName>
    </submittedName>
</protein>
<dbReference type="RefSeq" id="WP_185675595.1">
    <property type="nucleotide sequence ID" value="NZ_JACHVB010000027.1"/>
</dbReference>
<evidence type="ECO:0000313" key="3">
    <source>
        <dbReference type="Proteomes" id="UP000546464"/>
    </source>
</evidence>
<organism evidence="2 3">
    <name type="scientific">Ruficoccus amylovorans</name>
    <dbReference type="NCBI Taxonomy" id="1804625"/>
    <lineage>
        <taxon>Bacteria</taxon>
        <taxon>Pseudomonadati</taxon>
        <taxon>Verrucomicrobiota</taxon>
        <taxon>Opitutia</taxon>
        <taxon>Puniceicoccales</taxon>
        <taxon>Cerasicoccaceae</taxon>
        <taxon>Ruficoccus</taxon>
    </lineage>
</organism>
<evidence type="ECO:0000313" key="2">
    <source>
        <dbReference type="EMBL" id="MBC2594619.1"/>
    </source>
</evidence>
<comment type="caution">
    <text evidence="2">The sequence shown here is derived from an EMBL/GenBank/DDBJ whole genome shotgun (WGS) entry which is preliminary data.</text>
</comment>
<feature type="signal peptide" evidence="1">
    <location>
        <begin position="1"/>
        <end position="24"/>
    </location>
</feature>
<proteinExistence type="predicted"/>